<dbReference type="AlphaFoldDB" id="A0A6N4UVI6"/>
<keyword evidence="2" id="KW-1185">Reference proteome</keyword>
<protein>
    <submittedName>
        <fullName evidence="1">Uncharacterized protein</fullName>
    </submittedName>
</protein>
<dbReference type="RefSeq" id="WP_163664388.1">
    <property type="nucleotide sequence ID" value="NZ_AP022565.1"/>
</dbReference>
<name>A0A6N4UVI6_9MYCO</name>
<evidence type="ECO:0000313" key="1">
    <source>
        <dbReference type="EMBL" id="BBX27412.1"/>
    </source>
</evidence>
<gene>
    <name evidence="1" type="ORF">MALV_25370</name>
</gene>
<reference evidence="1 2" key="1">
    <citation type="journal article" date="2019" name="Emerg. Microbes Infect.">
        <title>Comprehensive subspecies identification of 175 nontuberculous mycobacteria species based on 7547 genomic profiles.</title>
        <authorList>
            <person name="Matsumoto Y."/>
            <person name="Kinjo T."/>
            <person name="Motooka D."/>
            <person name="Nabeya D."/>
            <person name="Jung N."/>
            <person name="Uechi K."/>
            <person name="Horii T."/>
            <person name="Iida T."/>
            <person name="Fujita J."/>
            <person name="Nakamura S."/>
        </authorList>
    </citation>
    <scope>NUCLEOTIDE SEQUENCE [LARGE SCALE GENOMIC DNA]</scope>
    <source>
        <strain evidence="1 2">JCM 12272</strain>
    </source>
</reference>
<dbReference type="EMBL" id="AP022565">
    <property type="protein sequence ID" value="BBX27412.1"/>
    <property type="molecule type" value="Genomic_DNA"/>
</dbReference>
<evidence type="ECO:0000313" key="2">
    <source>
        <dbReference type="Proteomes" id="UP000466906"/>
    </source>
</evidence>
<proteinExistence type="predicted"/>
<dbReference type="Proteomes" id="UP000466906">
    <property type="component" value="Chromosome"/>
</dbReference>
<accession>A0A6N4UVI6</accession>
<dbReference type="KEGG" id="malv:MALV_25370"/>
<organism evidence="1 2">
    <name type="scientific">Mycolicibacterium alvei</name>
    <dbReference type="NCBI Taxonomy" id="67081"/>
    <lineage>
        <taxon>Bacteria</taxon>
        <taxon>Bacillati</taxon>
        <taxon>Actinomycetota</taxon>
        <taxon>Actinomycetes</taxon>
        <taxon>Mycobacteriales</taxon>
        <taxon>Mycobacteriaceae</taxon>
        <taxon>Mycolicibacterium</taxon>
    </lineage>
</organism>
<sequence>MPDEPRFVDVVNPTPDEIRSWAYSGAFEPMQDWDLIIADVENLELLLELIGDQSCPSRKYLLDSLYCIFGHSERTDTRLLTAAETARTAPDTWIATWGRRVCHVAEHPSDFNRADWCGLDGFRSNPAG</sequence>